<dbReference type="Proteomes" id="UP001165740">
    <property type="component" value="Chromosome 11"/>
</dbReference>
<evidence type="ECO:0000259" key="19">
    <source>
        <dbReference type="PROSITE" id="PS01180"/>
    </source>
</evidence>
<evidence type="ECO:0000313" key="22">
    <source>
        <dbReference type="Proteomes" id="UP001165740"/>
    </source>
</evidence>
<dbReference type="InterPro" id="IPR052235">
    <property type="entry name" value="Nephronectin_domain"/>
</dbReference>
<comment type="similarity">
    <text evidence="3">Belongs to the fibulin family.</text>
</comment>
<keyword evidence="22" id="KW-1185">Reference proteome</keyword>
<dbReference type="Pfam" id="PF12662">
    <property type="entry name" value="cEGF"/>
    <property type="match status" value="1"/>
</dbReference>
<dbReference type="PROSITE" id="PS01180">
    <property type="entry name" value="CUB"/>
    <property type="match status" value="3"/>
</dbReference>
<evidence type="ECO:0000256" key="11">
    <source>
        <dbReference type="ARBA" id="ARBA00023136"/>
    </source>
</evidence>
<keyword evidence="14" id="KW-0325">Glycoprotein</keyword>
<dbReference type="GeneID" id="106066733"/>
<dbReference type="InterPro" id="IPR003886">
    <property type="entry name" value="NIDO_dom"/>
</dbReference>
<feature type="signal peptide" evidence="18">
    <location>
        <begin position="1"/>
        <end position="16"/>
    </location>
</feature>
<dbReference type="SMART" id="SM00216">
    <property type="entry name" value="VWD"/>
    <property type="match status" value="1"/>
</dbReference>
<evidence type="ECO:0000256" key="4">
    <source>
        <dbReference type="ARBA" id="ARBA00022530"/>
    </source>
</evidence>
<keyword evidence="11 17" id="KW-0472">Membrane</keyword>
<dbReference type="InterPro" id="IPR000742">
    <property type="entry name" value="EGF"/>
</dbReference>
<dbReference type="InterPro" id="IPR000859">
    <property type="entry name" value="CUB_dom"/>
</dbReference>
<feature type="chain" id="PRO_5040914091" evidence="18">
    <location>
        <begin position="17"/>
        <end position="2860"/>
    </location>
</feature>
<keyword evidence="12 16" id="KW-1015">Disulfide bond</keyword>
<dbReference type="OrthoDB" id="5966313at2759"/>
<evidence type="ECO:0000256" key="12">
    <source>
        <dbReference type="ARBA" id="ARBA00023157"/>
    </source>
</evidence>
<evidence type="ECO:0000256" key="6">
    <source>
        <dbReference type="ARBA" id="ARBA00022583"/>
    </source>
</evidence>
<dbReference type="SUPFAM" id="SSF57184">
    <property type="entry name" value="Growth factor receptor domain"/>
    <property type="match status" value="4"/>
</dbReference>
<evidence type="ECO:0000313" key="23">
    <source>
        <dbReference type="RefSeq" id="XP_055901442.1"/>
    </source>
</evidence>
<comment type="caution">
    <text evidence="16">Lacks conserved residue(s) required for the propagation of feature annotation.</text>
</comment>
<dbReference type="InterPro" id="IPR001846">
    <property type="entry name" value="VWF_type-D"/>
</dbReference>
<dbReference type="Gene3D" id="2.10.25.10">
    <property type="entry name" value="Laminin"/>
    <property type="match status" value="17"/>
</dbReference>
<feature type="domain" description="EGF-like" evidence="20">
    <location>
        <begin position="705"/>
        <end position="748"/>
    </location>
</feature>
<feature type="domain" description="CUB" evidence="19">
    <location>
        <begin position="752"/>
        <end position="865"/>
    </location>
</feature>
<feature type="domain" description="EGF-like" evidence="20">
    <location>
        <begin position="358"/>
        <end position="402"/>
    </location>
</feature>
<keyword evidence="4" id="KW-0272">Extracellular matrix</keyword>
<keyword evidence="7 17" id="KW-0812">Transmembrane</keyword>
<dbReference type="GO" id="GO:0007160">
    <property type="term" value="P:cell-matrix adhesion"/>
    <property type="evidence" value="ECO:0007669"/>
    <property type="project" value="InterPro"/>
</dbReference>
<dbReference type="PROSITE" id="PS01186">
    <property type="entry name" value="EGF_2"/>
    <property type="match status" value="7"/>
</dbReference>
<dbReference type="SUPFAM" id="SSF57196">
    <property type="entry name" value="EGF/Laminin"/>
    <property type="match status" value="4"/>
</dbReference>
<feature type="disulfide bond" evidence="15">
    <location>
        <begin position="752"/>
        <end position="779"/>
    </location>
</feature>
<evidence type="ECO:0000259" key="20">
    <source>
        <dbReference type="PROSITE" id="PS50026"/>
    </source>
</evidence>
<dbReference type="FunFam" id="2.10.25.10:FF:000005">
    <property type="entry name" value="Fibrillin 2"/>
    <property type="match status" value="2"/>
</dbReference>
<evidence type="ECO:0000256" key="16">
    <source>
        <dbReference type="PROSITE-ProRule" id="PRU00076"/>
    </source>
</evidence>
<dbReference type="OMA" id="HNRSICI"/>
<dbReference type="GO" id="GO:0006897">
    <property type="term" value="P:endocytosis"/>
    <property type="evidence" value="ECO:0007669"/>
    <property type="project" value="UniProtKB-KW"/>
</dbReference>
<dbReference type="CDD" id="cd00054">
    <property type="entry name" value="EGF_CA"/>
    <property type="match status" value="9"/>
</dbReference>
<dbReference type="PROSITE" id="PS51233">
    <property type="entry name" value="VWFD"/>
    <property type="match status" value="1"/>
</dbReference>
<feature type="domain" description="EGF-like" evidence="20">
    <location>
        <begin position="1916"/>
        <end position="1956"/>
    </location>
</feature>
<dbReference type="SMART" id="SM00181">
    <property type="entry name" value="EGF"/>
    <property type="match status" value="29"/>
</dbReference>
<evidence type="ECO:0000256" key="14">
    <source>
        <dbReference type="ARBA" id="ARBA00023180"/>
    </source>
</evidence>
<dbReference type="SMART" id="SM00179">
    <property type="entry name" value="EGF_CA"/>
    <property type="match status" value="17"/>
</dbReference>
<feature type="domain" description="VWFD" evidence="21">
    <location>
        <begin position="1412"/>
        <end position="1616"/>
    </location>
</feature>
<dbReference type="InterPro" id="IPR009030">
    <property type="entry name" value="Growth_fac_rcpt_cys_sf"/>
</dbReference>
<dbReference type="InterPro" id="IPR049883">
    <property type="entry name" value="NOTCH1_EGF-like"/>
</dbReference>
<feature type="domain" description="CUB" evidence="19">
    <location>
        <begin position="60"/>
        <end position="179"/>
    </location>
</feature>
<evidence type="ECO:0000256" key="8">
    <source>
        <dbReference type="ARBA" id="ARBA00022729"/>
    </source>
</evidence>
<dbReference type="GO" id="GO:0016020">
    <property type="term" value="C:membrane"/>
    <property type="evidence" value="ECO:0007669"/>
    <property type="project" value="UniProtKB-SubCell"/>
</dbReference>
<feature type="transmembrane region" description="Helical" evidence="17">
    <location>
        <begin position="2789"/>
        <end position="2812"/>
    </location>
</feature>
<dbReference type="PRINTS" id="PR00011">
    <property type="entry name" value="EGFLAMININ"/>
</dbReference>
<proteinExistence type="inferred from homology"/>
<gene>
    <name evidence="23" type="primary">LOC106066733</name>
</gene>
<keyword evidence="8 18" id="KW-0732">Signal</keyword>
<keyword evidence="4" id="KW-0964">Secreted</keyword>
<dbReference type="Pfam" id="PF06119">
    <property type="entry name" value="NIDO"/>
    <property type="match status" value="1"/>
</dbReference>
<evidence type="ECO:0000256" key="9">
    <source>
        <dbReference type="ARBA" id="ARBA00022737"/>
    </source>
</evidence>
<dbReference type="Pfam" id="PF00431">
    <property type="entry name" value="CUB"/>
    <property type="match status" value="3"/>
</dbReference>
<evidence type="ECO:0000256" key="2">
    <source>
        <dbReference type="ARBA" id="ARBA00004498"/>
    </source>
</evidence>
<dbReference type="InterPro" id="IPR018097">
    <property type="entry name" value="EGF_Ca-bd_CS"/>
</dbReference>
<evidence type="ECO:0000259" key="21">
    <source>
        <dbReference type="PROSITE" id="PS51233"/>
    </source>
</evidence>
<keyword evidence="5 16" id="KW-0245">EGF-like domain</keyword>
<dbReference type="PROSITE" id="PS50026">
    <property type="entry name" value="EGF_3"/>
    <property type="match status" value="10"/>
</dbReference>
<evidence type="ECO:0000256" key="3">
    <source>
        <dbReference type="ARBA" id="ARBA00006127"/>
    </source>
</evidence>
<feature type="domain" description="EGF-like" evidence="20">
    <location>
        <begin position="2249"/>
        <end position="2288"/>
    </location>
</feature>
<dbReference type="PROSITE" id="PS01187">
    <property type="entry name" value="EGF_CA"/>
    <property type="match status" value="8"/>
</dbReference>
<evidence type="ECO:0000256" key="15">
    <source>
        <dbReference type="PROSITE-ProRule" id="PRU00059"/>
    </source>
</evidence>
<sequence length="2860" mass="316980">MVFLIYLCMVFLTCSAGCSFDMIHPNFEPVTMATKTSILSIIVIQLTLLNGYCFGQFIDCGGELSDQAGVITSPNFPSNYPDNAVCQWHITVATNQVISLTFTRLDLDRYADQNCVDYLVFYDGPNNQYPRIGNAYCGYNSEESTLNILVRTNSNKMTVIFKSDSMGSRIGFSASYRAIDCQPFTYGRETCNNECPCNKSNTDYCNSLTGQCMCNSNWIGWDCSVLVDHCQDPNTCSDLYGVCANVLGGYECRCKPGLTKDSTGQCQDPGECTQKQCSHFCGVTSTNPLQETCYCPKGMMLNSTDETQTQCVDCPQWYYGDNCGFPAQCRQSNTESYNKTNGLCHCYLNWTSTYCDQDFDECNFLKQPCELEKDHASCYNTLGSFECRCSPGYEPKNETTCDECGKIITKAEGTIDSGYHLQYISTTLYPECNWTIEAPEGQVVSISFTRFGYDVGYYWSSCSSSYVTIYDGNTTSSNVIHDTRWGLPSIIRTSGNKMLLVRYPAYCNDDGYGFISSGFNASYWTHECPKFMYGQNCSIPCSCHINNTVSCNSIYSFCYCKSGWTGSDCSLDIDECSQKYYPCSDYTVCINLPGTYQCQCKPGLVLDSNYQCSYAVDSSACTSRNCSNMCVSYTPENETSPIEECYCPLGMEMVGNQCENCKSWTFGSDCLLTTSCVRDHTATYDPRYGDCHCYSNWTWSLCEYDYDECYYGTHKCQPHSQCQNTYGSYQCYCLEYYGYIETSPGTCEHIDCNKVFTNETGEIRNYFYYSGFVIKNADCSWLISVRSDYVISLRFITFYLESTNGCQHQYFEIYDGESVASHQIGRYCGQGIPSVIRSTGNNMLIKFVSSSYSNYGNFYTTYTSHTCRSFTYGKESCDKNCRCVKENTQFCDNINGECICKPGWTSGDCSTDVNECLGTNNKVCPPNSDCVNTKGSFRCECHLGYKLNVDTGKCEVSSDCVVKQCSHTCYIISPGKEQCVCPDGLVLDEDTQLVCVVPYYPYGKEIGDSLLSDDYISLGSIHVSKPIQFSTGAPFGDQFQTSAFVLSNGVIGFNDNMFMLGGATDISTVTDLNIIAAYMANMNPNLGQVYYHLYDKFGNQFGDVVERFDNPKMAEVFARAQKDVTEYHGLADFKVNNVLITTWVDVQPFSISNNSTEVNTFQAVYISGWETINIAGYNIPIDEESAYVIFLYQYGKMKWDYVSRRIISIGTTGTNLNILKDLNTRLVSMLDRVPGNTGYNGVVSFEVGRVSGWDQSCNRYACDNAELLNDGMYQHEKNELYRCPCSLERLGNQWQLYETRGFFDEIYCYAISPVAKRRLLRNNRRNQLCCYRWIKPESDNWREWLRTWREATYLPTSPDSGHILVRDPWDYNYFAIENLYMHRLCCFGQEKYCNRFYKLFPDMGCSDFVTFVPRSALGDPHIATLDGFSYTMNGWGEYFLLWIFSQDFRLQCRTDRAEGLSGTLTNATIFTAFAVKESNVSSFQVELSASKTSMIILAGGIDVTTEFYKESQPGVIVFTDTLSVTREYSNNKTMVVAGFPSGVSIKVYVAVKSLFIEYNVPKEYENLTVGLLGNFNGNTDDEFTLPNGTVLSRNSSEREIYHNFAKAWAVNSTTSVFSYLPGESTETYQHPEFEPFYRDEADPTAVAKAKELCGETNDACIFDYLVTGDKEFATTTKVAKEEMDGVIISLANTPPTLKVKNESLDNNGFWPVINGTVSTLQVIVDDVDGDMVSIEILVNATGLSVNNTGFISYVPNTKQPISLRLRAVDSKGSYSPDLYIPLLVYPQCNSHGTCDTKIVREEYENGKFKVLSCSCYPAYTGKDCESEVDGCAIQPCFKGQTCTDLTAVEQGNSTIGYKCGPCPTGFQALMGTCVDVDECLNSKTCDHTCVNTEGSFTCSCRNGFRLEATDKKTCKDINECEERSSNCQHKCTNTEGNYTCTCYTGYTLDTDGSSCNIDDSIKEKCYDCQQVCITGENVTCGCRLGYEPIPNSINDCQDIDECKYGNQPCSQQCNNLDGSYECSCYTGYKLALDKISCTACETPYYGNNCASTCQCNGRGTCNAIRGCVCNEHWSGENCEIDVDECLQPTACAEGLVCRNTVGAFKCVCPTGYKMNNTQCIDINECTDPTVNTTCDLNVQVCVNNIGSYSCDCKKGYARNNEGLCIDIDECSTGIDKCEQSCENKAGSFNCLCYQGYMLDDDRKSCIKVKDPCASANATCSYGCRINSNNEKECFCPRGYSLTGQDKCEDVNECLLNETNLCSNRNGCINTNGSFVCTCEVGFKLDNDNRSCVACNVGTWGQQCVNSCACGLGADHCDSKTGCVCKAGYTGSHCESDIDECKNKQLVCNSTEKCLNLPGTAVCQCQDGYERINGTCKDVNECSSILTNNCSQLCRNTEGGYECFCHAGYSYDSKTFSCNDIDECNLPTSKCEQLCINTEGSYRCSCTSDLILLADGVSCRASLPCVNKTDCSNDCALINGTDTCLCPRGTLLATDGKTCQECESNYYGPSCSLVCQCDAGVKCDNVNGSCFNPFVITTVVPTSTTDSSNASILTSDSASSAVDVSGKTTAAITSNTTVSTPVVTLPADKSTALPTTTVTSCISVTCDANKHEVCVDKASGYECVCQSGYMRANTDTDCTEISSYNFTATLAMDVSNINLDSDSEDGKRLKNEVKTKLTESCRKSKLDFISLEVFSIRKGSLIVDFVLYINKSSPSNSISSLTFVLNVIKSEGIILNGSKILMTSFTLIDSSNLCELRQQTNPCKSTEVCLVEDNRAVCKSKESDEDTKSLTLGLAIGLPLFAVLCIVVIILAYKYLAGKKARVSVSTESLQSKTLYRDDFQNSAAPSGTQYFEAWTQEKGN</sequence>
<evidence type="ECO:0000256" key="5">
    <source>
        <dbReference type="ARBA" id="ARBA00022536"/>
    </source>
</evidence>
<feature type="disulfide bond" evidence="16">
    <location>
        <begin position="1879"/>
        <end position="1889"/>
    </location>
</feature>
<feature type="domain" description="EGF-like" evidence="20">
    <location>
        <begin position="226"/>
        <end position="267"/>
    </location>
</feature>
<evidence type="ECO:0000256" key="7">
    <source>
        <dbReference type="ARBA" id="ARBA00022692"/>
    </source>
</evidence>
<dbReference type="FunFam" id="2.60.120.290:FF:000005">
    <property type="entry name" value="Procollagen C-endopeptidase enhancer 1"/>
    <property type="match status" value="1"/>
</dbReference>
<dbReference type="SUPFAM" id="SSF49854">
    <property type="entry name" value="Spermadhesin, CUB domain"/>
    <property type="match status" value="3"/>
</dbReference>
<name>A0A9W3BPL2_BIOGL</name>
<reference evidence="23" key="1">
    <citation type="submission" date="2025-08" db="UniProtKB">
        <authorList>
            <consortium name="RefSeq"/>
        </authorList>
    </citation>
    <scope>IDENTIFICATION</scope>
</reference>
<evidence type="ECO:0000256" key="18">
    <source>
        <dbReference type="SAM" id="SignalP"/>
    </source>
</evidence>
<dbReference type="SMART" id="SM00042">
    <property type="entry name" value="CUB"/>
    <property type="match status" value="3"/>
</dbReference>
<feature type="domain" description="EGF-like" evidence="20">
    <location>
        <begin position="2081"/>
        <end position="2118"/>
    </location>
</feature>
<dbReference type="CDD" id="cd00041">
    <property type="entry name" value="CUB"/>
    <property type="match status" value="3"/>
</dbReference>
<dbReference type="FunFam" id="2.60.120.290:FF:000013">
    <property type="entry name" value="Membrane frizzled-related protein"/>
    <property type="match status" value="1"/>
</dbReference>
<keyword evidence="13" id="KW-0675">Receptor</keyword>
<dbReference type="RefSeq" id="XP_055901442.1">
    <property type="nucleotide sequence ID" value="XM_056045467.1"/>
</dbReference>
<dbReference type="PROSITE" id="PS00022">
    <property type="entry name" value="EGF_1"/>
    <property type="match status" value="1"/>
</dbReference>
<dbReference type="PANTHER" id="PTHR24050:SF27">
    <property type="entry name" value="FIBRILLIN-1"/>
    <property type="match status" value="1"/>
</dbReference>
<feature type="domain" description="EGF-like" evidence="20">
    <location>
        <begin position="572"/>
        <end position="613"/>
    </location>
</feature>
<dbReference type="InterPro" id="IPR035914">
    <property type="entry name" value="Sperma_CUB_dom_sf"/>
</dbReference>
<accession>A0A9W3BPL2</accession>
<dbReference type="PROSITE" id="PS00010">
    <property type="entry name" value="ASX_HYDROXYL"/>
    <property type="match status" value="10"/>
</dbReference>
<evidence type="ECO:0000256" key="13">
    <source>
        <dbReference type="ARBA" id="ARBA00023170"/>
    </source>
</evidence>
<dbReference type="Gene3D" id="2.60.120.290">
    <property type="entry name" value="Spermadhesin, CUB domain"/>
    <property type="match status" value="3"/>
</dbReference>
<dbReference type="Pfam" id="PF07645">
    <property type="entry name" value="EGF_CA"/>
    <property type="match status" value="13"/>
</dbReference>
<dbReference type="FunFam" id="2.10.25.10:FF:000009">
    <property type="entry name" value="Low-density lipoprotein receptor isoform 1"/>
    <property type="match status" value="2"/>
</dbReference>
<evidence type="ECO:0000256" key="1">
    <source>
        <dbReference type="ARBA" id="ARBA00004479"/>
    </source>
</evidence>
<feature type="domain" description="EGF-like" evidence="20">
    <location>
        <begin position="1875"/>
        <end position="1910"/>
    </location>
</feature>
<keyword evidence="10 17" id="KW-1133">Transmembrane helix</keyword>
<feature type="domain" description="EGF-like" evidence="20">
    <location>
        <begin position="2336"/>
        <end position="2376"/>
    </location>
</feature>
<dbReference type="GO" id="GO:0005509">
    <property type="term" value="F:calcium ion binding"/>
    <property type="evidence" value="ECO:0007669"/>
    <property type="project" value="InterPro"/>
</dbReference>
<keyword evidence="9" id="KW-0677">Repeat</keyword>
<feature type="domain" description="EGF-like" evidence="20">
    <location>
        <begin position="912"/>
        <end position="955"/>
    </location>
</feature>
<comment type="subcellular location">
    <subcellularLocation>
        <location evidence="1">Membrane</location>
        <topology evidence="1">Single-pass type I membrane protein</topology>
    </subcellularLocation>
    <subcellularLocation>
        <location evidence="2">Secreted</location>
        <location evidence="2">Extracellular space</location>
        <location evidence="2">Extracellular matrix</location>
    </subcellularLocation>
</comment>
<keyword evidence="6" id="KW-0254">Endocytosis</keyword>
<dbReference type="InterPro" id="IPR000152">
    <property type="entry name" value="EGF-type_Asp/Asn_hydroxyl_site"/>
</dbReference>
<evidence type="ECO:0000256" key="10">
    <source>
        <dbReference type="ARBA" id="ARBA00022989"/>
    </source>
</evidence>
<evidence type="ECO:0000256" key="17">
    <source>
        <dbReference type="SAM" id="Phobius"/>
    </source>
</evidence>
<feature type="domain" description="CUB" evidence="19">
    <location>
        <begin position="404"/>
        <end position="526"/>
    </location>
</feature>
<organism evidence="22 23">
    <name type="scientific">Biomphalaria glabrata</name>
    <name type="common">Bloodfluke planorb</name>
    <name type="synonym">Freshwater snail</name>
    <dbReference type="NCBI Taxonomy" id="6526"/>
    <lineage>
        <taxon>Eukaryota</taxon>
        <taxon>Metazoa</taxon>
        <taxon>Spiralia</taxon>
        <taxon>Lophotrochozoa</taxon>
        <taxon>Mollusca</taxon>
        <taxon>Gastropoda</taxon>
        <taxon>Heterobranchia</taxon>
        <taxon>Euthyneura</taxon>
        <taxon>Panpulmonata</taxon>
        <taxon>Hygrophila</taxon>
        <taxon>Lymnaeoidea</taxon>
        <taxon>Planorbidae</taxon>
        <taxon>Biomphalaria</taxon>
    </lineage>
</organism>
<dbReference type="InterPro" id="IPR026823">
    <property type="entry name" value="cEGF"/>
</dbReference>
<dbReference type="PANTHER" id="PTHR24050">
    <property type="entry name" value="PA14 DOMAIN-CONTAINING PROTEIN"/>
    <property type="match status" value="1"/>
</dbReference>
<protein>
    <submittedName>
        <fullName evidence="23">Fibrillin-2-like</fullName>
    </submittedName>
</protein>
<dbReference type="InterPro" id="IPR001881">
    <property type="entry name" value="EGF-like_Ca-bd_dom"/>
</dbReference>